<evidence type="ECO:0008006" key="3">
    <source>
        <dbReference type="Google" id="ProtNLM"/>
    </source>
</evidence>
<sequence length="423" mass="48322">MTLFPYGYTFGGKGTVTEAVDLLRHEAQVYAFLENLQGNQITVCFGGVDLEHAFIMDSLDEIIEGFDEKDGEKYKAFCKAQHKLTKQLRQMGVVHGDLYQPNMPWNEEMQQFMAIDFEQGTLMPKKHPNKPYLYPKRMRNSSDPENAKRPGGLLAAQIKYTEGNCDSVHQRLSGSLKPTDSFLAIQDRPFRSLREDYDIAIAGGNGFGAASAYQKFLEETFDKQRGVYFAFVLQADGPASWLACKFREAYFWLQMDRLLLGVDDLIDRQTCADFSTHWNKLPHLLLDVVVGPVAWPELFEREEFPYSAADDIHREWYSGEQFGDGDTYKVLGFSECLPGKQGGFPGWKRVCFMIYEYTDQGYETCLGAGALGNWEPGNWVENFAWAYGYEGAVLQGGRIMMGRWRKMMSQEWDGGPFIFWEPL</sequence>
<dbReference type="Proteomes" id="UP000054565">
    <property type="component" value="Unassembled WGS sequence"/>
</dbReference>
<protein>
    <recommendedName>
        <fullName evidence="3">Protein kinase domain-containing protein</fullName>
    </recommendedName>
</protein>
<accession>A0A0J7BEA7</accession>
<dbReference type="EMBL" id="DS028097">
    <property type="protein sequence ID" value="KMP08487.1"/>
    <property type="molecule type" value="Genomic_DNA"/>
</dbReference>
<evidence type="ECO:0000313" key="2">
    <source>
        <dbReference type="Proteomes" id="UP000054565"/>
    </source>
</evidence>
<dbReference type="STRING" id="404692.A0A0J7BEA7"/>
<organism evidence="1 2">
    <name type="scientific">Coccidioides immitis RMSCC 2394</name>
    <dbReference type="NCBI Taxonomy" id="404692"/>
    <lineage>
        <taxon>Eukaryota</taxon>
        <taxon>Fungi</taxon>
        <taxon>Dikarya</taxon>
        <taxon>Ascomycota</taxon>
        <taxon>Pezizomycotina</taxon>
        <taxon>Eurotiomycetes</taxon>
        <taxon>Eurotiomycetidae</taxon>
        <taxon>Onygenales</taxon>
        <taxon>Onygenaceae</taxon>
        <taxon>Coccidioides</taxon>
    </lineage>
</organism>
<dbReference type="AlphaFoldDB" id="A0A0J7BEA7"/>
<proteinExistence type="predicted"/>
<dbReference type="OrthoDB" id="6339427at2759"/>
<name>A0A0J7BEA7_COCIT</name>
<gene>
    <name evidence="1" type="ORF">CIRG_08168</name>
</gene>
<evidence type="ECO:0000313" key="1">
    <source>
        <dbReference type="EMBL" id="KMP08487.1"/>
    </source>
</evidence>
<reference evidence="2" key="1">
    <citation type="journal article" date="2010" name="Genome Res.">
        <title>Population genomic sequencing of Coccidioides fungi reveals recent hybridization and transposon control.</title>
        <authorList>
            <person name="Neafsey D.E."/>
            <person name="Barker B.M."/>
            <person name="Sharpton T.J."/>
            <person name="Stajich J.E."/>
            <person name="Park D.J."/>
            <person name="Whiston E."/>
            <person name="Hung C.-Y."/>
            <person name="McMahan C."/>
            <person name="White J."/>
            <person name="Sykes S."/>
            <person name="Heiman D."/>
            <person name="Young S."/>
            <person name="Zeng Q."/>
            <person name="Abouelleil A."/>
            <person name="Aftuck L."/>
            <person name="Bessette D."/>
            <person name="Brown A."/>
            <person name="FitzGerald M."/>
            <person name="Lui A."/>
            <person name="Macdonald J.P."/>
            <person name="Priest M."/>
            <person name="Orbach M.J."/>
            <person name="Galgiani J.N."/>
            <person name="Kirkland T.N."/>
            <person name="Cole G.T."/>
            <person name="Birren B.W."/>
            <person name="Henn M.R."/>
            <person name="Taylor J.W."/>
            <person name="Rounsley S.D."/>
        </authorList>
    </citation>
    <scope>NUCLEOTIDE SEQUENCE [LARGE SCALE GENOMIC DNA]</scope>
    <source>
        <strain evidence="2">RMSCC 2394</strain>
    </source>
</reference>